<reference evidence="2 3" key="1">
    <citation type="submission" date="2017-07" db="EMBL/GenBank/DDBJ databases">
        <title>Flavobacterium cyanobacteriorum sp. nov., isolated from cyanobacterial aggregates in a eutrophic lake.</title>
        <authorList>
            <person name="Cai H."/>
        </authorList>
    </citation>
    <scope>NUCLEOTIDE SEQUENCE [LARGE SCALE GENOMIC DNA]</scope>
    <source>
        <strain evidence="2 3">TH021</strain>
    </source>
</reference>
<dbReference type="AlphaFoldDB" id="A0A255Z1V8"/>
<organism evidence="2 3">
    <name type="scientific">Flavobacterium cyanobacteriorum</name>
    <dbReference type="NCBI Taxonomy" id="2022802"/>
    <lineage>
        <taxon>Bacteria</taxon>
        <taxon>Pseudomonadati</taxon>
        <taxon>Bacteroidota</taxon>
        <taxon>Flavobacteriia</taxon>
        <taxon>Flavobacteriales</taxon>
        <taxon>Flavobacteriaceae</taxon>
        <taxon>Flavobacterium</taxon>
    </lineage>
</organism>
<comment type="caution">
    <text evidence="2">The sequence shown here is derived from an EMBL/GenBank/DDBJ whole genome shotgun (WGS) entry which is preliminary data.</text>
</comment>
<dbReference type="OrthoDB" id="1116391at2"/>
<evidence type="ECO:0000313" key="3">
    <source>
        <dbReference type="Proteomes" id="UP000216605"/>
    </source>
</evidence>
<protein>
    <submittedName>
        <fullName evidence="2">Uncharacterized protein</fullName>
    </submittedName>
</protein>
<feature type="transmembrane region" description="Helical" evidence="1">
    <location>
        <begin position="150"/>
        <end position="168"/>
    </location>
</feature>
<accession>A0A255Z1V8</accession>
<dbReference type="EMBL" id="NOXV01000282">
    <property type="protein sequence ID" value="OYQ35458.1"/>
    <property type="molecule type" value="Genomic_DNA"/>
</dbReference>
<proteinExistence type="predicted"/>
<keyword evidence="1" id="KW-0472">Membrane</keyword>
<dbReference type="Proteomes" id="UP000216605">
    <property type="component" value="Unassembled WGS sequence"/>
</dbReference>
<keyword evidence="1" id="KW-1133">Transmembrane helix</keyword>
<dbReference type="RefSeq" id="WP_094415453.1">
    <property type="nucleotide sequence ID" value="NZ_NOXV01000282.1"/>
</dbReference>
<evidence type="ECO:0000256" key="1">
    <source>
        <dbReference type="SAM" id="Phobius"/>
    </source>
</evidence>
<name>A0A255Z1V8_9FLAO</name>
<keyword evidence="1" id="KW-0812">Transmembrane</keyword>
<sequence length="211" mass="24422">MKIDQNKYRVYDWKHFMMIHWMLNPGLVFNELVLGQRIPKVMLEDKTSNKPRFERTLVPCPHCDTLHDGRTWSIQNNTAFKNWFGLYCPSCGGIIPCLSNFTSLLLLAVTFPIWGWFRKALKAQWLAKQPERFRNIDVDIFPDPFANKGWIAYGLMFGVSMFLIIDIVTPLLTDEAITCFHLAIGVPVWIVAGLGWGYFMKLFSGKRGEKL</sequence>
<feature type="transmembrane region" description="Helical" evidence="1">
    <location>
        <begin position="98"/>
        <end position="117"/>
    </location>
</feature>
<evidence type="ECO:0000313" key="2">
    <source>
        <dbReference type="EMBL" id="OYQ35458.1"/>
    </source>
</evidence>
<gene>
    <name evidence="2" type="ORF">CHU92_10805</name>
</gene>
<feature type="transmembrane region" description="Helical" evidence="1">
    <location>
        <begin position="180"/>
        <end position="200"/>
    </location>
</feature>
<keyword evidence="3" id="KW-1185">Reference proteome</keyword>